<dbReference type="InterPro" id="IPR003136">
    <property type="entry name" value="Cytidylate_kin"/>
</dbReference>
<dbReference type="Proteomes" id="UP001597544">
    <property type="component" value="Unassembled WGS sequence"/>
</dbReference>
<comment type="caution">
    <text evidence="10">The sequence shown here is derived from an EMBL/GenBank/DDBJ whole genome shotgun (WGS) entry which is preliminary data.</text>
</comment>
<dbReference type="InterPro" id="IPR027417">
    <property type="entry name" value="P-loop_NTPase"/>
</dbReference>
<evidence type="ECO:0000256" key="1">
    <source>
        <dbReference type="ARBA" id="ARBA00009427"/>
    </source>
</evidence>
<accession>A0ABW5IRG0</accession>
<evidence type="ECO:0000256" key="3">
    <source>
        <dbReference type="ARBA" id="ARBA00022741"/>
    </source>
</evidence>
<evidence type="ECO:0000256" key="5">
    <source>
        <dbReference type="ARBA" id="ARBA00022840"/>
    </source>
</evidence>
<evidence type="ECO:0000256" key="4">
    <source>
        <dbReference type="ARBA" id="ARBA00022777"/>
    </source>
</evidence>
<keyword evidence="2 8" id="KW-0808">Transferase</keyword>
<dbReference type="GO" id="GO:0016301">
    <property type="term" value="F:kinase activity"/>
    <property type="evidence" value="ECO:0007669"/>
    <property type="project" value="UniProtKB-KW"/>
</dbReference>
<comment type="catalytic activity">
    <reaction evidence="6 8">
        <text>dCMP + ATP = dCDP + ADP</text>
        <dbReference type="Rhea" id="RHEA:25094"/>
        <dbReference type="ChEBI" id="CHEBI:30616"/>
        <dbReference type="ChEBI" id="CHEBI:57566"/>
        <dbReference type="ChEBI" id="CHEBI:58593"/>
        <dbReference type="ChEBI" id="CHEBI:456216"/>
        <dbReference type="EC" id="2.7.4.25"/>
    </reaction>
</comment>
<dbReference type="RefSeq" id="WP_377507515.1">
    <property type="nucleotide sequence ID" value="NZ_JBHULU010000015.1"/>
</dbReference>
<evidence type="ECO:0000256" key="6">
    <source>
        <dbReference type="ARBA" id="ARBA00047615"/>
    </source>
</evidence>
<feature type="domain" description="Cytidylate kinase" evidence="9">
    <location>
        <begin position="6"/>
        <end position="221"/>
    </location>
</feature>
<dbReference type="Gene3D" id="3.40.50.300">
    <property type="entry name" value="P-loop containing nucleotide triphosphate hydrolases"/>
    <property type="match status" value="1"/>
</dbReference>
<comment type="similarity">
    <text evidence="1 8">Belongs to the cytidylate kinase family. Type 1 subfamily.</text>
</comment>
<sequence>MKKIVIALDGYSSCGKSTTAKLVAAALGYAYIDTGAMYRAVTLYFLQHHISLTNPKEINEALKNIEVEFHYNPKTKRNEVFLNGLNVEDEIRKMYISNQVSEVSVVPEVRHAMVAQQQKMGKKRGVVMDGRDIGTAVFPDAEVKIFMTADVDTRAKRRQEELLEKKQLINLDEIRENLLKRDLIDSTRKESPLRQAEDAALLDTSHMTIDEQVDFVLERVTSAMINEEKERALNQI</sequence>
<keyword evidence="5 8" id="KW-0067">ATP-binding</keyword>
<keyword evidence="4 8" id="KW-0418">Kinase</keyword>
<evidence type="ECO:0000256" key="2">
    <source>
        <dbReference type="ARBA" id="ARBA00022679"/>
    </source>
</evidence>
<organism evidence="10 11">
    <name type="scientific">Pontibacter locisalis</name>
    <dbReference type="NCBI Taxonomy" id="1719035"/>
    <lineage>
        <taxon>Bacteria</taxon>
        <taxon>Pseudomonadati</taxon>
        <taxon>Bacteroidota</taxon>
        <taxon>Cytophagia</taxon>
        <taxon>Cytophagales</taxon>
        <taxon>Hymenobacteraceae</taxon>
        <taxon>Pontibacter</taxon>
    </lineage>
</organism>
<keyword evidence="8" id="KW-0963">Cytoplasm</keyword>
<gene>
    <name evidence="8 10" type="primary">cmk</name>
    <name evidence="10" type="ORF">ACFSRY_12020</name>
</gene>
<evidence type="ECO:0000256" key="8">
    <source>
        <dbReference type="HAMAP-Rule" id="MF_00238"/>
    </source>
</evidence>
<evidence type="ECO:0000256" key="7">
    <source>
        <dbReference type="ARBA" id="ARBA00048478"/>
    </source>
</evidence>
<keyword evidence="3 8" id="KW-0547">Nucleotide-binding</keyword>
<proteinExistence type="inferred from homology"/>
<keyword evidence="11" id="KW-1185">Reference proteome</keyword>
<dbReference type="EC" id="2.7.4.25" evidence="8"/>
<evidence type="ECO:0000313" key="11">
    <source>
        <dbReference type="Proteomes" id="UP001597544"/>
    </source>
</evidence>
<reference evidence="11" key="1">
    <citation type="journal article" date="2019" name="Int. J. Syst. Evol. Microbiol.">
        <title>The Global Catalogue of Microorganisms (GCM) 10K type strain sequencing project: providing services to taxonomists for standard genome sequencing and annotation.</title>
        <authorList>
            <consortium name="The Broad Institute Genomics Platform"/>
            <consortium name="The Broad Institute Genome Sequencing Center for Infectious Disease"/>
            <person name="Wu L."/>
            <person name="Ma J."/>
        </authorList>
    </citation>
    <scope>NUCLEOTIDE SEQUENCE [LARGE SCALE GENOMIC DNA]</scope>
    <source>
        <strain evidence="11">KCTC 42498</strain>
    </source>
</reference>
<dbReference type="InterPro" id="IPR011994">
    <property type="entry name" value="Cytidylate_kinase_dom"/>
</dbReference>
<dbReference type="CDD" id="cd02020">
    <property type="entry name" value="CMPK"/>
    <property type="match status" value="1"/>
</dbReference>
<dbReference type="NCBIfam" id="TIGR00017">
    <property type="entry name" value="cmk"/>
    <property type="match status" value="1"/>
</dbReference>
<dbReference type="EMBL" id="JBHULU010000015">
    <property type="protein sequence ID" value="MFD2514595.1"/>
    <property type="molecule type" value="Genomic_DNA"/>
</dbReference>
<dbReference type="HAMAP" id="MF_00238">
    <property type="entry name" value="Cytidyl_kinase_type1"/>
    <property type="match status" value="1"/>
</dbReference>
<name>A0ABW5IRG0_9BACT</name>
<evidence type="ECO:0000313" key="10">
    <source>
        <dbReference type="EMBL" id="MFD2514595.1"/>
    </source>
</evidence>
<feature type="binding site" evidence="8">
    <location>
        <begin position="10"/>
        <end position="18"/>
    </location>
    <ligand>
        <name>ATP</name>
        <dbReference type="ChEBI" id="CHEBI:30616"/>
    </ligand>
</feature>
<comment type="subcellular location">
    <subcellularLocation>
        <location evidence="8">Cytoplasm</location>
    </subcellularLocation>
</comment>
<dbReference type="Pfam" id="PF02224">
    <property type="entry name" value="Cytidylate_kin"/>
    <property type="match status" value="1"/>
</dbReference>
<evidence type="ECO:0000259" key="9">
    <source>
        <dbReference type="Pfam" id="PF02224"/>
    </source>
</evidence>
<dbReference type="SUPFAM" id="SSF52540">
    <property type="entry name" value="P-loop containing nucleoside triphosphate hydrolases"/>
    <property type="match status" value="1"/>
</dbReference>
<comment type="catalytic activity">
    <reaction evidence="7 8">
        <text>CMP + ATP = CDP + ADP</text>
        <dbReference type="Rhea" id="RHEA:11600"/>
        <dbReference type="ChEBI" id="CHEBI:30616"/>
        <dbReference type="ChEBI" id="CHEBI:58069"/>
        <dbReference type="ChEBI" id="CHEBI:60377"/>
        <dbReference type="ChEBI" id="CHEBI:456216"/>
        <dbReference type="EC" id="2.7.4.25"/>
    </reaction>
</comment>
<protein>
    <recommendedName>
        <fullName evidence="8">Cytidylate kinase</fullName>
        <shortName evidence="8">CK</shortName>
        <ecNumber evidence="8">2.7.4.25</ecNumber>
    </recommendedName>
    <alternativeName>
        <fullName evidence="8">Cytidine monophosphate kinase</fullName>
        <shortName evidence="8">CMP kinase</shortName>
    </alternativeName>
</protein>